<evidence type="ECO:0000256" key="1">
    <source>
        <dbReference type="SAM" id="MobiDB-lite"/>
    </source>
</evidence>
<evidence type="ECO:0000313" key="3">
    <source>
        <dbReference type="Proteomes" id="UP001367508"/>
    </source>
</evidence>
<feature type="region of interest" description="Disordered" evidence="1">
    <location>
        <begin position="34"/>
        <end position="83"/>
    </location>
</feature>
<dbReference type="EMBL" id="JAYMYQ010000004">
    <property type="protein sequence ID" value="KAK7340187.1"/>
    <property type="molecule type" value="Genomic_DNA"/>
</dbReference>
<accession>A0AAN9QLT7</accession>
<comment type="caution">
    <text evidence="2">The sequence shown here is derived from an EMBL/GenBank/DDBJ whole genome shotgun (WGS) entry which is preliminary data.</text>
</comment>
<name>A0AAN9QLT7_CANGL</name>
<organism evidence="2 3">
    <name type="scientific">Canavalia gladiata</name>
    <name type="common">Sword bean</name>
    <name type="synonym">Dolichos gladiatus</name>
    <dbReference type="NCBI Taxonomy" id="3824"/>
    <lineage>
        <taxon>Eukaryota</taxon>
        <taxon>Viridiplantae</taxon>
        <taxon>Streptophyta</taxon>
        <taxon>Embryophyta</taxon>
        <taxon>Tracheophyta</taxon>
        <taxon>Spermatophyta</taxon>
        <taxon>Magnoliopsida</taxon>
        <taxon>eudicotyledons</taxon>
        <taxon>Gunneridae</taxon>
        <taxon>Pentapetalae</taxon>
        <taxon>rosids</taxon>
        <taxon>fabids</taxon>
        <taxon>Fabales</taxon>
        <taxon>Fabaceae</taxon>
        <taxon>Papilionoideae</taxon>
        <taxon>50 kb inversion clade</taxon>
        <taxon>NPAAA clade</taxon>
        <taxon>indigoferoid/millettioid clade</taxon>
        <taxon>Phaseoleae</taxon>
        <taxon>Canavalia</taxon>
    </lineage>
</organism>
<protein>
    <submittedName>
        <fullName evidence="2">Uncharacterized protein</fullName>
    </submittedName>
</protein>
<keyword evidence="3" id="KW-1185">Reference proteome</keyword>
<dbReference type="Proteomes" id="UP001367508">
    <property type="component" value="Unassembled WGS sequence"/>
</dbReference>
<evidence type="ECO:0000313" key="2">
    <source>
        <dbReference type="EMBL" id="KAK7340187.1"/>
    </source>
</evidence>
<sequence length="83" mass="9704">MHLQWSKSRAAEHIWFEIVHLPLTLTSLTLSKLPSISPINNHRQHNTPQNHNAHSHPPFPPQNLRNKHPTPTYDSRVKHRFLA</sequence>
<reference evidence="2 3" key="1">
    <citation type="submission" date="2024-01" db="EMBL/GenBank/DDBJ databases">
        <title>The genomes of 5 underutilized Papilionoideae crops provide insights into root nodulation and disease resistanc.</title>
        <authorList>
            <person name="Jiang F."/>
        </authorList>
    </citation>
    <scope>NUCLEOTIDE SEQUENCE [LARGE SCALE GENOMIC DNA]</scope>
    <source>
        <strain evidence="2">LVBAO_FW01</strain>
        <tissue evidence="2">Leaves</tissue>
    </source>
</reference>
<gene>
    <name evidence="2" type="ORF">VNO77_20883</name>
</gene>
<proteinExistence type="predicted"/>
<dbReference type="AlphaFoldDB" id="A0AAN9QLT7"/>